<sequence>MSRPRVNASSEERDGQRGFLSVPTEMYADREIGARNFRRRSIRDRLGGNVEHFSFSRQNNGKRGFFSSIGLSAREDDGKWKHDLFEDKDVEEGQIVNSQVDSQDLRSKLAQQESRISGRSTRGPNAGMSDLREKLSGPVTQRPPVAQAPDGTELQHRLPSVVRSTSNVAQPERSTPLQKTSGGGDDQTVGGLLHSLGLGKYSITFQAEEVDMAALRHMTDNDLKELGVPMGPRKKILQAVGTHV</sequence>
<proteinExistence type="predicted"/>
<organism evidence="1 2">
    <name type="scientific">Sphagnum magellanicum</name>
    <dbReference type="NCBI Taxonomy" id="128215"/>
    <lineage>
        <taxon>Eukaryota</taxon>
        <taxon>Viridiplantae</taxon>
        <taxon>Streptophyta</taxon>
        <taxon>Embryophyta</taxon>
        <taxon>Bryophyta</taxon>
        <taxon>Sphagnophytina</taxon>
        <taxon>Sphagnopsida</taxon>
        <taxon>Sphagnales</taxon>
        <taxon>Sphagnaceae</taxon>
        <taxon>Sphagnum</taxon>
    </lineage>
</organism>
<dbReference type="Proteomes" id="UP000828922">
    <property type="component" value="Linkage Group LG07"/>
</dbReference>
<evidence type="ECO:0000313" key="2">
    <source>
        <dbReference type="Proteomes" id="UP000828922"/>
    </source>
</evidence>
<evidence type="ECO:0000313" key="1">
    <source>
        <dbReference type="EMBL" id="KAH9557573.1"/>
    </source>
</evidence>
<gene>
    <name evidence="1" type="ORF">CY35_07G090500</name>
</gene>
<comment type="caution">
    <text evidence="1">The sequence shown here is derived from an EMBL/GenBank/DDBJ whole genome shotgun (WGS) entry which is preliminary data.</text>
</comment>
<name>A0ACB8HN04_9BRYO</name>
<reference evidence="2" key="1">
    <citation type="journal article" date="2022" name="New Phytol.">
        <title>Phylogenomic structure and speciation in an emerging model: the Sphagnum magellanicum complex (Bryophyta).</title>
        <authorList>
            <person name="Shaw A.J."/>
            <person name="Piatkowski B."/>
            <person name="Duffy A.M."/>
            <person name="Aguero B."/>
            <person name="Imwattana K."/>
            <person name="Nieto-Lugilde M."/>
            <person name="Healey A."/>
            <person name="Weston D.J."/>
            <person name="Patel M.N."/>
            <person name="Schmutz J."/>
            <person name="Grimwood J."/>
            <person name="Yavitt J.B."/>
            <person name="Hassel K."/>
            <person name="Stenoien H.K."/>
            <person name="Flatberg K.I."/>
            <person name="Bickford C.P."/>
            <person name="Hicks K.A."/>
        </authorList>
    </citation>
    <scope>NUCLEOTIDE SEQUENCE [LARGE SCALE GENOMIC DNA]</scope>
</reference>
<protein>
    <submittedName>
        <fullName evidence="1">Uncharacterized protein</fullName>
    </submittedName>
</protein>
<dbReference type="EMBL" id="CM038913">
    <property type="protein sequence ID" value="KAH9557573.1"/>
    <property type="molecule type" value="Genomic_DNA"/>
</dbReference>
<keyword evidence="2" id="KW-1185">Reference proteome</keyword>
<accession>A0ACB8HN04</accession>